<dbReference type="Proteomes" id="UP001065298">
    <property type="component" value="Chromosome 3"/>
</dbReference>
<protein>
    <submittedName>
        <fullName evidence="1">Uncharacterized protein</fullName>
    </submittedName>
</protein>
<comment type="caution">
    <text evidence="1">The sequence shown here is derived from an EMBL/GenBank/DDBJ whole genome shotgun (WGS) entry which is preliminary data.</text>
</comment>
<reference evidence="1" key="1">
    <citation type="submission" date="2022-06" db="EMBL/GenBank/DDBJ databases">
        <title>Fusarium solani species complex genomes reveal bases of compartmentalisation and animal pathogenesis.</title>
        <authorList>
            <person name="Tsai I.J."/>
        </authorList>
    </citation>
    <scope>NUCLEOTIDE SEQUENCE</scope>
    <source>
        <strain evidence="1">Fu6.1</strain>
    </source>
</reference>
<evidence type="ECO:0000313" key="1">
    <source>
        <dbReference type="EMBL" id="KAI8675009.1"/>
    </source>
</evidence>
<organism evidence="1 2">
    <name type="scientific">Fusarium keratoplasticum</name>
    <dbReference type="NCBI Taxonomy" id="1328300"/>
    <lineage>
        <taxon>Eukaryota</taxon>
        <taxon>Fungi</taxon>
        <taxon>Dikarya</taxon>
        <taxon>Ascomycota</taxon>
        <taxon>Pezizomycotina</taxon>
        <taxon>Sordariomycetes</taxon>
        <taxon>Hypocreomycetidae</taxon>
        <taxon>Hypocreales</taxon>
        <taxon>Nectriaceae</taxon>
        <taxon>Fusarium</taxon>
        <taxon>Fusarium solani species complex</taxon>
    </lineage>
</organism>
<evidence type="ECO:0000313" key="2">
    <source>
        <dbReference type="Proteomes" id="UP001065298"/>
    </source>
</evidence>
<proteinExistence type="predicted"/>
<accession>A0ACC0R539</accession>
<keyword evidence="2" id="KW-1185">Reference proteome</keyword>
<gene>
    <name evidence="1" type="ORF">NCS57_00400400</name>
</gene>
<dbReference type="EMBL" id="CM046505">
    <property type="protein sequence ID" value="KAI8675009.1"/>
    <property type="molecule type" value="Genomic_DNA"/>
</dbReference>
<sequence length="292" mass="32447">MTDSNLAGLANDLNAPDNVGDSNLSESLADMDLDPSSFSEDKRSREESEAAAEETDQSSPPTKRQRRGEDNDEEEMDDENTSRQQGVIQESEENRGDGSQQRRRILQDDIDHSEDASQQQDMVQDGVENAFHLDNIVNSDPPPAYASNGEPSTPPYQPADSNVASPAVSIAEGSMISFDILSEDGLDDMPPLVRLDQQQQHSRPLSDVSSRGGDDDNGASGAVFVSFLAEVYRSRMTNNRRLGRRRVRRPHTPRPEWTTGVPNQPHPRSFVTGREYIRHVMSEPHELSDEEC</sequence>
<name>A0ACC0R539_9HYPO</name>